<dbReference type="OMA" id="DWGVSYF"/>
<dbReference type="AlphaFoldDB" id="D8R0F7"/>
<dbReference type="OrthoDB" id="416253at2759"/>
<dbReference type="Gene3D" id="3.20.20.100">
    <property type="entry name" value="NADP-dependent oxidoreductase domain"/>
    <property type="match status" value="1"/>
</dbReference>
<dbReference type="Proteomes" id="UP000001514">
    <property type="component" value="Unassembled WGS sequence"/>
</dbReference>
<dbReference type="InterPro" id="IPR023210">
    <property type="entry name" value="NADP_OxRdtase_dom"/>
</dbReference>
<dbReference type="InParanoid" id="D8R0F7"/>
<dbReference type="PROSITE" id="PS00062">
    <property type="entry name" value="ALDOKETO_REDUCTASE_2"/>
    <property type="match status" value="1"/>
</dbReference>
<dbReference type="EMBL" id="GL377569">
    <property type="protein sequence ID" value="EFJ34963.1"/>
    <property type="molecule type" value="Genomic_DNA"/>
</dbReference>
<sequence>METVTEANHRQHLLFKVPVVILNTDACISALGFGSEAPGSASEIQDAVVSALKMGYRHFDTAAAHGTEEAVGKGLKKGFVDGLVKREEVFVTSKFHLLDAGEVRPAVEKSLSALQLEYLDLCLVQSPSKLLKSCTYPPNQRESASLPSSVQEIWEALEDCVQSGLTKAMGVCNFSAKNVKEILESASVVPAVNQVELHPMWQQKQLREFCQGVGVRVSSWRPLGGQPPLSVVNNSVIKEIAETHGKTPNQIALRWLLENGVISVIQSYDPEKLLEYIKLFDFKFSVEDLEKLASLDQDLPFYVV</sequence>
<dbReference type="InterPro" id="IPR036812">
    <property type="entry name" value="NAD(P)_OxRdtase_dom_sf"/>
</dbReference>
<protein>
    <recommendedName>
        <fullName evidence="2">NADP-dependent oxidoreductase domain-containing protein</fullName>
    </recommendedName>
</protein>
<dbReference type="STRING" id="88036.D8R0F7"/>
<dbReference type="Gramene" id="EFJ34963">
    <property type="protein sequence ID" value="EFJ34963"/>
    <property type="gene ID" value="SELMODRAFT_142608"/>
</dbReference>
<evidence type="ECO:0000313" key="4">
    <source>
        <dbReference type="Proteomes" id="UP000001514"/>
    </source>
</evidence>
<dbReference type="eggNOG" id="KOG1577">
    <property type="taxonomic scope" value="Eukaryota"/>
</dbReference>
<dbReference type="PIRSF" id="PIRSF000097">
    <property type="entry name" value="AKR"/>
    <property type="match status" value="1"/>
</dbReference>
<dbReference type="GO" id="GO:0004032">
    <property type="term" value="F:aldose reductase (NADPH) activity"/>
    <property type="evidence" value="ECO:0000318"/>
    <property type="project" value="GO_Central"/>
</dbReference>
<reference evidence="3 4" key="1">
    <citation type="journal article" date="2011" name="Science">
        <title>The Selaginella genome identifies genetic changes associated with the evolution of vascular plants.</title>
        <authorList>
            <person name="Banks J.A."/>
            <person name="Nishiyama T."/>
            <person name="Hasebe M."/>
            <person name="Bowman J.L."/>
            <person name="Gribskov M."/>
            <person name="dePamphilis C."/>
            <person name="Albert V.A."/>
            <person name="Aono N."/>
            <person name="Aoyama T."/>
            <person name="Ambrose B.A."/>
            <person name="Ashton N.W."/>
            <person name="Axtell M.J."/>
            <person name="Barker E."/>
            <person name="Barker M.S."/>
            <person name="Bennetzen J.L."/>
            <person name="Bonawitz N.D."/>
            <person name="Chapple C."/>
            <person name="Cheng C."/>
            <person name="Correa L.G."/>
            <person name="Dacre M."/>
            <person name="DeBarry J."/>
            <person name="Dreyer I."/>
            <person name="Elias M."/>
            <person name="Engstrom E.M."/>
            <person name="Estelle M."/>
            <person name="Feng L."/>
            <person name="Finet C."/>
            <person name="Floyd S.K."/>
            <person name="Frommer W.B."/>
            <person name="Fujita T."/>
            <person name="Gramzow L."/>
            <person name="Gutensohn M."/>
            <person name="Harholt J."/>
            <person name="Hattori M."/>
            <person name="Heyl A."/>
            <person name="Hirai T."/>
            <person name="Hiwatashi Y."/>
            <person name="Ishikawa M."/>
            <person name="Iwata M."/>
            <person name="Karol K.G."/>
            <person name="Koehler B."/>
            <person name="Kolukisaoglu U."/>
            <person name="Kubo M."/>
            <person name="Kurata T."/>
            <person name="Lalonde S."/>
            <person name="Li K."/>
            <person name="Li Y."/>
            <person name="Litt A."/>
            <person name="Lyons E."/>
            <person name="Manning G."/>
            <person name="Maruyama T."/>
            <person name="Michael T.P."/>
            <person name="Mikami K."/>
            <person name="Miyazaki S."/>
            <person name="Morinaga S."/>
            <person name="Murata T."/>
            <person name="Mueller-Roeber B."/>
            <person name="Nelson D.R."/>
            <person name="Obara M."/>
            <person name="Oguri Y."/>
            <person name="Olmstead R.G."/>
            <person name="Onodera N."/>
            <person name="Petersen B.L."/>
            <person name="Pils B."/>
            <person name="Prigge M."/>
            <person name="Rensing S.A."/>
            <person name="Riano-Pachon D.M."/>
            <person name="Roberts A.W."/>
            <person name="Sato Y."/>
            <person name="Scheller H.V."/>
            <person name="Schulz B."/>
            <person name="Schulz C."/>
            <person name="Shakirov E.V."/>
            <person name="Shibagaki N."/>
            <person name="Shinohara N."/>
            <person name="Shippen D.E."/>
            <person name="Soerensen I."/>
            <person name="Sotooka R."/>
            <person name="Sugimoto N."/>
            <person name="Sugita M."/>
            <person name="Sumikawa N."/>
            <person name="Tanurdzic M."/>
            <person name="Theissen G."/>
            <person name="Ulvskov P."/>
            <person name="Wakazuki S."/>
            <person name="Weng J.K."/>
            <person name="Willats W.W."/>
            <person name="Wipf D."/>
            <person name="Wolf P.G."/>
            <person name="Yang L."/>
            <person name="Zimmer A.D."/>
            <person name="Zhu Q."/>
            <person name="Mitros T."/>
            <person name="Hellsten U."/>
            <person name="Loque D."/>
            <person name="Otillar R."/>
            <person name="Salamov A."/>
            <person name="Schmutz J."/>
            <person name="Shapiro H."/>
            <person name="Lindquist E."/>
            <person name="Lucas S."/>
            <person name="Rokhsar D."/>
            <person name="Grigoriev I.V."/>
        </authorList>
    </citation>
    <scope>NUCLEOTIDE SEQUENCE [LARGE SCALE GENOMIC DNA]</scope>
</reference>
<dbReference type="InterPro" id="IPR018170">
    <property type="entry name" value="Aldo/ket_reductase_CS"/>
</dbReference>
<accession>D8R0F7</accession>
<dbReference type="HOGENOM" id="CLU_023205_0_0_1"/>
<dbReference type="SUPFAM" id="SSF51430">
    <property type="entry name" value="NAD(P)-linked oxidoreductase"/>
    <property type="match status" value="1"/>
</dbReference>
<evidence type="ECO:0000256" key="1">
    <source>
        <dbReference type="PIRSR" id="PIRSR000097-3"/>
    </source>
</evidence>
<evidence type="ECO:0000313" key="3">
    <source>
        <dbReference type="EMBL" id="EFJ34963.1"/>
    </source>
</evidence>
<organism evidence="4">
    <name type="scientific">Selaginella moellendorffii</name>
    <name type="common">Spikemoss</name>
    <dbReference type="NCBI Taxonomy" id="88036"/>
    <lineage>
        <taxon>Eukaryota</taxon>
        <taxon>Viridiplantae</taxon>
        <taxon>Streptophyta</taxon>
        <taxon>Embryophyta</taxon>
        <taxon>Tracheophyta</taxon>
        <taxon>Lycopodiopsida</taxon>
        <taxon>Selaginellales</taxon>
        <taxon>Selaginellaceae</taxon>
        <taxon>Selaginella</taxon>
    </lineage>
</organism>
<dbReference type="InterPro" id="IPR020471">
    <property type="entry name" value="AKR"/>
</dbReference>
<dbReference type="KEGG" id="smo:SELMODRAFT_142608"/>
<feature type="site" description="Lowers pKa of active site Tyr" evidence="1">
    <location>
        <position position="94"/>
    </location>
</feature>
<proteinExistence type="predicted"/>
<evidence type="ECO:0000259" key="2">
    <source>
        <dbReference type="Pfam" id="PF00248"/>
    </source>
</evidence>
<dbReference type="PANTHER" id="PTHR11732">
    <property type="entry name" value="ALDO/KETO REDUCTASE"/>
    <property type="match status" value="1"/>
</dbReference>
<name>D8R0F7_SELML</name>
<dbReference type="PRINTS" id="PR00069">
    <property type="entry name" value="ALDKETRDTASE"/>
</dbReference>
<gene>
    <name evidence="3" type="ORF">SELMODRAFT_142608</name>
</gene>
<dbReference type="Pfam" id="PF00248">
    <property type="entry name" value="Aldo_ket_red"/>
    <property type="match status" value="1"/>
</dbReference>
<feature type="domain" description="NADP-dependent oxidoreductase" evidence="2">
    <location>
        <begin position="33"/>
        <end position="296"/>
    </location>
</feature>
<keyword evidence="4" id="KW-1185">Reference proteome</keyword>
<dbReference type="PROSITE" id="PS00798">
    <property type="entry name" value="ALDOKETO_REDUCTASE_1"/>
    <property type="match status" value="1"/>
</dbReference>
<dbReference type="GO" id="GO:0005829">
    <property type="term" value="C:cytosol"/>
    <property type="evidence" value="ECO:0000318"/>
    <property type="project" value="GO_Central"/>
</dbReference>